<evidence type="ECO:0000256" key="1">
    <source>
        <dbReference type="SAM" id="MobiDB-lite"/>
    </source>
</evidence>
<dbReference type="InterPro" id="IPR016024">
    <property type="entry name" value="ARM-type_fold"/>
</dbReference>
<dbReference type="Gene3D" id="1.25.40.180">
    <property type="match status" value="1"/>
</dbReference>
<organism evidence="2 3">
    <name type="scientific">Testicularia cyperi</name>
    <dbReference type="NCBI Taxonomy" id="1882483"/>
    <lineage>
        <taxon>Eukaryota</taxon>
        <taxon>Fungi</taxon>
        <taxon>Dikarya</taxon>
        <taxon>Basidiomycota</taxon>
        <taxon>Ustilaginomycotina</taxon>
        <taxon>Ustilaginomycetes</taxon>
        <taxon>Ustilaginales</taxon>
        <taxon>Anthracoideaceae</taxon>
        <taxon>Testicularia</taxon>
    </lineage>
</organism>
<keyword evidence="3" id="KW-1185">Reference proteome</keyword>
<feature type="region of interest" description="Disordered" evidence="1">
    <location>
        <begin position="1"/>
        <end position="27"/>
    </location>
</feature>
<accession>A0A317XN75</accession>
<dbReference type="STRING" id="1882483.A0A317XN75"/>
<protein>
    <submittedName>
        <fullName evidence="2">Uncharacterized protein</fullName>
    </submittedName>
</protein>
<feature type="region of interest" description="Disordered" evidence="1">
    <location>
        <begin position="398"/>
        <end position="417"/>
    </location>
</feature>
<sequence>MLKHAEPVRDPFAFSSSSPDRSIRLPPARKRYTIKTQKALYTSVDSTSPPTILAFPRHSDRSTPSSSELSVIVTEFCSQLEVAQSSPTRPRVITTSRRAVLPNLVTQRVRQGNSWAVESVGTRLGQVDGSMVKSKAQAHSVKPLTVVPSGKLTSELCHDAPQQTERRRKRPTDATRMSRSPARPGAMTMPVAVPRGKTQRSMAAISKGRWPYPIPAIVVRAPSPDPIAWLPNSVQSQQETGLRTRDDATSPSHSACAARVCQSEDNTRLTHSHIVIELDAELSAAKSEIDAILSKYLDHRFSELPHAMSHEMLRYLAALFLKAFVHFKTEVGAGDPDGLGLLIDFIKAVFRHIVTGMFHVLADVRAPYASSKNLALLCLALSSDLASYVRHRAKLSDGSFHDGSRRKKMLNTGHENAGADPFAPHAQQLDYSSVFHVVLDAELQALLDEGSKLSNKHNKLSLPGRSYSLLNLINSARDDLNKPLTPRRRVELEREIARAGQAEDAFVCVDAIRFVGELFNLGCIQIYVLSGWIDRLLVQTVHPDIPSTWEIECACALLITVGETLEDVETLTDDVPSDLRDTINQHASHSTLMNRTMHRIEELIVGAAISEAARDWLVQVKHLRARVWQLHCALNSPDGSGA</sequence>
<dbReference type="AlphaFoldDB" id="A0A317XN75"/>
<reference evidence="2 3" key="1">
    <citation type="journal article" date="2018" name="Mol. Biol. Evol.">
        <title>Broad Genomic Sampling Reveals a Smut Pathogenic Ancestry of the Fungal Clade Ustilaginomycotina.</title>
        <authorList>
            <person name="Kijpornyongpan T."/>
            <person name="Mondo S.J."/>
            <person name="Barry K."/>
            <person name="Sandor L."/>
            <person name="Lee J."/>
            <person name="Lipzen A."/>
            <person name="Pangilinan J."/>
            <person name="LaButti K."/>
            <person name="Hainaut M."/>
            <person name="Henrissat B."/>
            <person name="Grigoriev I.V."/>
            <person name="Spatafora J.W."/>
            <person name="Aime M.C."/>
        </authorList>
    </citation>
    <scope>NUCLEOTIDE SEQUENCE [LARGE SCALE GENOMIC DNA]</scope>
    <source>
        <strain evidence="2 3">MCA 3645</strain>
    </source>
</reference>
<dbReference type="OrthoDB" id="3354034at2759"/>
<dbReference type="SUPFAM" id="SSF48371">
    <property type="entry name" value="ARM repeat"/>
    <property type="match status" value="1"/>
</dbReference>
<gene>
    <name evidence="2" type="ORF">BCV70DRAFT_201556</name>
</gene>
<evidence type="ECO:0000313" key="3">
    <source>
        <dbReference type="Proteomes" id="UP000246740"/>
    </source>
</evidence>
<evidence type="ECO:0000313" key="2">
    <source>
        <dbReference type="EMBL" id="PWY98760.1"/>
    </source>
</evidence>
<dbReference type="EMBL" id="KZ819197">
    <property type="protein sequence ID" value="PWY98760.1"/>
    <property type="molecule type" value="Genomic_DNA"/>
</dbReference>
<proteinExistence type="predicted"/>
<dbReference type="InParanoid" id="A0A317XN75"/>
<feature type="region of interest" description="Disordered" evidence="1">
    <location>
        <begin position="155"/>
        <end position="190"/>
    </location>
</feature>
<dbReference type="Proteomes" id="UP000246740">
    <property type="component" value="Unassembled WGS sequence"/>
</dbReference>
<name>A0A317XN75_9BASI</name>